<organism evidence="1 2">
    <name type="scientific">Aquimarina algiphila</name>
    <dbReference type="NCBI Taxonomy" id="2047982"/>
    <lineage>
        <taxon>Bacteria</taxon>
        <taxon>Pseudomonadati</taxon>
        <taxon>Bacteroidota</taxon>
        <taxon>Flavobacteriia</taxon>
        <taxon>Flavobacteriales</taxon>
        <taxon>Flavobacteriaceae</taxon>
        <taxon>Aquimarina</taxon>
    </lineage>
</organism>
<name>A0A554VD77_9FLAO</name>
<reference evidence="1 2" key="1">
    <citation type="submission" date="2019-07" db="EMBL/GenBank/DDBJ databases">
        <title>The draft genome sequence of Aquimarina algiphila M91.</title>
        <authorList>
            <person name="Meng X."/>
        </authorList>
    </citation>
    <scope>NUCLEOTIDE SEQUENCE [LARGE SCALE GENOMIC DNA]</scope>
    <source>
        <strain evidence="1 2">M91</strain>
    </source>
</reference>
<proteinExistence type="predicted"/>
<dbReference type="EMBL" id="VLNR01000072">
    <property type="protein sequence ID" value="TSE04798.1"/>
    <property type="molecule type" value="Genomic_DNA"/>
</dbReference>
<accession>A0A554VD77</accession>
<sequence length="253" mass="30585">MNKEIIELRFSLPVDTFTGKEIYDIFLTNLWFVPAKFYGKGITYGSKVFRKKYFEKFKNQEKDFTLQIWDNNENDLIITEPAHRNTHQAISLRIHISMYEEVYSILKKYVLDKVIVGYAHQYYDAYLQRAYNATAYRVKKMEPPKDKIYYDEEDSRGIEYVDISNNPGRDKLVSNMWLTSTWRMWFGKKFYKEVDKTHLKNFKQADQIEELDNNILFIQLYDDPFKPELAENRNKQQAFRDHIKMEELIERLK</sequence>
<gene>
    <name evidence="1" type="ORF">FOF46_25170</name>
</gene>
<comment type="caution">
    <text evidence="1">The sequence shown here is derived from an EMBL/GenBank/DDBJ whole genome shotgun (WGS) entry which is preliminary data.</text>
</comment>
<dbReference type="RefSeq" id="WP_143918373.1">
    <property type="nucleotide sequence ID" value="NZ_CANMIK010000074.1"/>
</dbReference>
<protein>
    <submittedName>
        <fullName evidence="1">Uncharacterized protein</fullName>
    </submittedName>
</protein>
<evidence type="ECO:0000313" key="1">
    <source>
        <dbReference type="EMBL" id="TSE04798.1"/>
    </source>
</evidence>
<dbReference type="AlphaFoldDB" id="A0A554VD77"/>
<dbReference type="Proteomes" id="UP000318833">
    <property type="component" value="Unassembled WGS sequence"/>
</dbReference>
<evidence type="ECO:0000313" key="2">
    <source>
        <dbReference type="Proteomes" id="UP000318833"/>
    </source>
</evidence>
<dbReference type="OrthoDB" id="1494843at2"/>
<keyword evidence="2" id="KW-1185">Reference proteome</keyword>